<organism evidence="1 2">
    <name type="scientific">Virgisporangium aliadipatigenens</name>
    <dbReference type="NCBI Taxonomy" id="741659"/>
    <lineage>
        <taxon>Bacteria</taxon>
        <taxon>Bacillati</taxon>
        <taxon>Actinomycetota</taxon>
        <taxon>Actinomycetes</taxon>
        <taxon>Micromonosporales</taxon>
        <taxon>Micromonosporaceae</taxon>
        <taxon>Virgisporangium</taxon>
    </lineage>
</organism>
<sequence length="224" mass="23557">MDVLDRVAEAARDLLGRVDDALSEGGAPADHTIWPLLRHMGALPGDVFEAFCALRPEPVRTAGLDLRRRAEGYADERAELDATAAAVRWEGDAGAEFGARWHALGGYLGTAPEPSEETMAGRLAATASYADEVARWTVDARVAMAHTVAEALGSMEAVRLRTAGTAGAEAAAATIGALVLETAREQLDAVESVADRWAPVLGDLQFRPGAEPVGRTGAETRVSL</sequence>
<protein>
    <submittedName>
        <fullName evidence="1">Uncharacterized protein</fullName>
    </submittedName>
</protein>
<dbReference type="AlphaFoldDB" id="A0A8J3YVH2"/>
<gene>
    <name evidence="1" type="ORF">Val02_92070</name>
</gene>
<comment type="caution">
    <text evidence="1">The sequence shown here is derived from an EMBL/GenBank/DDBJ whole genome shotgun (WGS) entry which is preliminary data.</text>
</comment>
<proteinExistence type="predicted"/>
<dbReference type="EMBL" id="BOPF01000074">
    <property type="protein sequence ID" value="GIJ52321.1"/>
    <property type="molecule type" value="Genomic_DNA"/>
</dbReference>
<evidence type="ECO:0000313" key="2">
    <source>
        <dbReference type="Proteomes" id="UP000619260"/>
    </source>
</evidence>
<dbReference type="RefSeq" id="WP_203905717.1">
    <property type="nucleotide sequence ID" value="NZ_BOPF01000074.1"/>
</dbReference>
<evidence type="ECO:0000313" key="1">
    <source>
        <dbReference type="EMBL" id="GIJ52321.1"/>
    </source>
</evidence>
<name>A0A8J3YVH2_9ACTN</name>
<reference evidence="1" key="1">
    <citation type="submission" date="2021-01" db="EMBL/GenBank/DDBJ databases">
        <title>Whole genome shotgun sequence of Virgisporangium aliadipatigenens NBRC 105644.</title>
        <authorList>
            <person name="Komaki H."/>
            <person name="Tamura T."/>
        </authorList>
    </citation>
    <scope>NUCLEOTIDE SEQUENCE</scope>
    <source>
        <strain evidence="1">NBRC 105644</strain>
    </source>
</reference>
<keyword evidence="2" id="KW-1185">Reference proteome</keyword>
<accession>A0A8J3YVH2</accession>
<dbReference type="Proteomes" id="UP000619260">
    <property type="component" value="Unassembled WGS sequence"/>
</dbReference>